<dbReference type="InterPro" id="IPR024988">
    <property type="entry name" value="DUF3890"/>
</dbReference>
<geneLocation type="plasmid" evidence="2">
    <name>unnamed</name>
</geneLocation>
<sequence length="146" mass="16662">MILSKSKISKERVNMSSELQTLHSKILSLLNLTEEVLSFTQFQTYTELLEMIITTKGINADMLTSSHLILLLYYYIGCKLNQTGLIREFDFNRIKNEKINELEISYYPTIGNESNANTSFCNQFESLLSSLKSQTTNPTCCIGILK</sequence>
<dbReference type="Pfam" id="PF13029">
    <property type="entry name" value="DUF3890"/>
    <property type="match status" value="1"/>
</dbReference>
<dbReference type="AlphaFoldDB" id="W5SXV0"/>
<dbReference type="EMBL" id="CP005756">
    <property type="protein sequence ID" value="AHH11528.1"/>
    <property type="molecule type" value="Genomic_DNA"/>
</dbReference>
<feature type="domain" description="DUF3890" evidence="1">
    <location>
        <begin position="18"/>
        <end position="76"/>
    </location>
</feature>
<keyword evidence="2" id="KW-0614">Plasmid</keyword>
<organism evidence="2">
    <name type="scientific">Borrelia coriaceae ATCC 43381</name>
    <dbReference type="NCBI Taxonomy" id="1408429"/>
    <lineage>
        <taxon>Bacteria</taxon>
        <taxon>Pseudomonadati</taxon>
        <taxon>Spirochaetota</taxon>
        <taxon>Spirochaetia</taxon>
        <taxon>Spirochaetales</taxon>
        <taxon>Borreliaceae</taxon>
        <taxon>Borrelia</taxon>
    </lineage>
</organism>
<evidence type="ECO:0000259" key="1">
    <source>
        <dbReference type="Pfam" id="PF13029"/>
    </source>
</evidence>
<protein>
    <recommendedName>
        <fullName evidence="1">DUF3890 domain-containing protein</fullName>
    </recommendedName>
</protein>
<accession>W5SXV0</accession>
<evidence type="ECO:0000313" key="2">
    <source>
        <dbReference type="EMBL" id="AHH11528.1"/>
    </source>
</evidence>
<dbReference type="HOGENOM" id="CLU_144005_0_0_12"/>
<name>W5SXV0_9SPIR</name>
<proteinExistence type="predicted"/>
<gene>
    <name evidence="2" type="ORF">BCO_0021002</name>
</gene>
<reference evidence="2" key="1">
    <citation type="submission" date="2013-04" db="EMBL/GenBank/DDBJ databases">
        <title>Comparative Genomics of Relapsing Fever Spirochetes.</title>
        <authorList>
            <person name="Schwan T.G."/>
            <person name="Raffel S.J."/>
            <person name="Porcella S.F."/>
            <person name="Martens C.A."/>
            <person name="Bruno D.P."/>
            <person name="Ricklefs S.M."/>
            <person name="Barbian K.B."/>
        </authorList>
    </citation>
    <scope>NUCLEOTIDE SEQUENCE</scope>
    <source>
        <strain evidence="2">Co53</strain>
        <plasmid evidence="2">unnamed</plasmid>
    </source>
</reference>